<dbReference type="KEGG" id="rbd:ALSL_0630"/>
<feature type="domain" description="JmjC" evidence="6">
    <location>
        <begin position="110"/>
        <end position="239"/>
    </location>
</feature>
<keyword evidence="3" id="KW-0223">Dioxygenase</keyword>
<dbReference type="EMBL" id="AP018560">
    <property type="protein sequence ID" value="BBD79297.1"/>
    <property type="molecule type" value="Genomic_DNA"/>
</dbReference>
<keyword evidence="8" id="KW-1185">Reference proteome</keyword>
<evidence type="ECO:0000259" key="6">
    <source>
        <dbReference type="PROSITE" id="PS51184"/>
    </source>
</evidence>
<dbReference type="RefSeq" id="WP_126536333.1">
    <property type="nucleotide sequence ID" value="NZ_AP018560.1"/>
</dbReference>
<dbReference type="Pfam" id="PF20514">
    <property type="entry name" value="WHD_ROXA"/>
    <property type="match status" value="1"/>
</dbReference>
<evidence type="ECO:0000256" key="5">
    <source>
        <dbReference type="ARBA" id="ARBA00023004"/>
    </source>
</evidence>
<evidence type="ECO:0000256" key="1">
    <source>
        <dbReference type="ARBA" id="ARBA00001954"/>
    </source>
</evidence>
<reference evidence="8" key="2">
    <citation type="submission" date="2018-06" db="EMBL/GenBank/DDBJ databases">
        <title>Genome sequence of Rhodanobacteraceae bacterium strain Dysh456.</title>
        <authorList>
            <person name="Fukui M."/>
        </authorList>
    </citation>
    <scope>NUCLEOTIDE SEQUENCE [LARGE SCALE GENOMIC DNA]</scope>
    <source>
        <strain evidence="8">Dysh456</strain>
    </source>
</reference>
<dbReference type="SUPFAM" id="SSF51197">
    <property type="entry name" value="Clavaminate synthase-like"/>
    <property type="match status" value="1"/>
</dbReference>
<keyword evidence="2" id="KW-0479">Metal-binding</keyword>
<dbReference type="Gene3D" id="3.40.366.30">
    <property type="entry name" value="50S ribosomal protein L16 arginine hydroxylase, Chain A, Domain 2"/>
    <property type="match status" value="1"/>
</dbReference>
<dbReference type="InterPro" id="IPR039994">
    <property type="entry name" value="NO66-like"/>
</dbReference>
<dbReference type="Pfam" id="PF08007">
    <property type="entry name" value="JmjC_2"/>
    <property type="match status" value="1"/>
</dbReference>
<dbReference type="GO" id="GO:0016706">
    <property type="term" value="F:2-oxoglutarate-dependent dioxygenase activity"/>
    <property type="evidence" value="ECO:0007669"/>
    <property type="project" value="TreeGrafter"/>
</dbReference>
<gene>
    <name evidence="7" type="ORF">ALSL_0630</name>
</gene>
<dbReference type="InterPro" id="IPR046799">
    <property type="entry name" value="ROXA-like_wH"/>
</dbReference>
<organism evidence="7 8">
    <name type="scientific">Aerosticca soli</name>
    <dbReference type="NCBI Taxonomy" id="2010829"/>
    <lineage>
        <taxon>Bacteria</taxon>
        <taxon>Pseudomonadati</taxon>
        <taxon>Pseudomonadota</taxon>
        <taxon>Gammaproteobacteria</taxon>
        <taxon>Lysobacterales</taxon>
        <taxon>Rhodanobacteraceae</taxon>
        <taxon>Aerosticca</taxon>
    </lineage>
</organism>
<evidence type="ECO:0000256" key="3">
    <source>
        <dbReference type="ARBA" id="ARBA00022964"/>
    </source>
</evidence>
<dbReference type="GO" id="GO:0046872">
    <property type="term" value="F:metal ion binding"/>
    <property type="evidence" value="ECO:0007669"/>
    <property type="project" value="UniProtKB-KW"/>
</dbReference>
<keyword evidence="5" id="KW-0408">Iron</keyword>
<dbReference type="Proteomes" id="UP000270530">
    <property type="component" value="Chromosome"/>
</dbReference>
<dbReference type="OrthoDB" id="9764016at2"/>
<dbReference type="AlphaFoldDB" id="A0A2Z6E2X0"/>
<evidence type="ECO:0000256" key="4">
    <source>
        <dbReference type="ARBA" id="ARBA00023002"/>
    </source>
</evidence>
<evidence type="ECO:0000313" key="8">
    <source>
        <dbReference type="Proteomes" id="UP000270530"/>
    </source>
</evidence>
<proteinExistence type="predicted"/>
<sequence>MSKPSAFPIEVRGSARQPLGMPPARFLRDYWQKHPLLIRQAFPGFVPPITPDDLAGLACEDGALSRLIKHDAARRRWQVKTGPLEEADFAATGDANWTLLVQDVDKWDAEVAKLLEPFAFLPSWRVDDVMISYAEPGGGVGPHVDQYDVFLIQGLGRRRWAISTDPAAPRDFRPDVELKQLVHFSPSHTWVLEPGDVLYLPPDVPHDGVAVGGPCMTLSVGMRAPSQAELLGDLADYLAERLPEEKRYADPDLTPARAAGEIDRAALARVRAALPFAAGLDEPTLRDWFGRFITRYRLARQPAPPARAYTAVRLGERLAAGAPLLRHPWTRLAWVRESPARAMLFANGLALPCPPALAMRLCAERTLRLAEPPTAETLDVLLALVNEGLLVPGKRR</sequence>
<dbReference type="PANTHER" id="PTHR13096">
    <property type="entry name" value="MINA53 MYC INDUCED NUCLEAR ANTIGEN"/>
    <property type="match status" value="1"/>
</dbReference>
<reference evidence="8" key="1">
    <citation type="submission" date="2018-04" db="EMBL/GenBank/DDBJ databases">
        <authorList>
            <person name="Watanabe M."/>
            <person name="Kojima H."/>
        </authorList>
    </citation>
    <scope>NUCLEOTIDE SEQUENCE [LARGE SCALE GENOMIC DNA]</scope>
    <source>
        <strain evidence="8">Dysh456</strain>
    </source>
</reference>
<evidence type="ECO:0000313" key="7">
    <source>
        <dbReference type="EMBL" id="BBD79297.1"/>
    </source>
</evidence>
<dbReference type="PROSITE" id="PS51184">
    <property type="entry name" value="JMJC"/>
    <property type="match status" value="1"/>
</dbReference>
<keyword evidence="4" id="KW-0560">Oxidoreductase</keyword>
<accession>A0A2Z6E2X0</accession>
<evidence type="ECO:0000256" key="2">
    <source>
        <dbReference type="ARBA" id="ARBA00022723"/>
    </source>
</evidence>
<protein>
    <recommendedName>
        <fullName evidence="6">JmjC domain-containing protein</fullName>
    </recommendedName>
</protein>
<dbReference type="SMART" id="SM00558">
    <property type="entry name" value="JmjC"/>
    <property type="match status" value="1"/>
</dbReference>
<dbReference type="InterPro" id="IPR003347">
    <property type="entry name" value="JmjC_dom"/>
</dbReference>
<dbReference type="PANTHER" id="PTHR13096:SF8">
    <property type="entry name" value="RIBOSOMAL OXYGENASE 1"/>
    <property type="match status" value="1"/>
</dbReference>
<comment type="cofactor">
    <cofactor evidence="1">
        <name>Fe(2+)</name>
        <dbReference type="ChEBI" id="CHEBI:29033"/>
    </cofactor>
</comment>
<name>A0A2Z6E2X0_9GAMM</name>
<dbReference type="Gene3D" id="2.60.120.650">
    <property type="entry name" value="Cupin"/>
    <property type="match status" value="1"/>
</dbReference>